<dbReference type="PANTHER" id="PTHR45931">
    <property type="entry name" value="SI:CH211-59O9.10"/>
    <property type="match status" value="1"/>
</dbReference>
<dbReference type="PROSITE" id="PS50089">
    <property type="entry name" value="ZF_RING_2"/>
    <property type="match status" value="1"/>
</dbReference>
<comment type="caution">
    <text evidence="6">The sequence shown here is derived from an EMBL/GenBank/DDBJ whole genome shotgun (WGS) entry which is preliminary data.</text>
</comment>
<proteinExistence type="predicted"/>
<dbReference type="SUPFAM" id="SSF57850">
    <property type="entry name" value="RING/U-box"/>
    <property type="match status" value="1"/>
</dbReference>
<gene>
    <name evidence="6" type="ORF">TRICI_000643</name>
</gene>
<accession>A0A642VAQ2</accession>
<keyword evidence="3" id="KW-0862">Zinc</keyword>
<dbReference type="InterPro" id="IPR001841">
    <property type="entry name" value="Znf_RING"/>
</dbReference>
<dbReference type="GO" id="GO:0005634">
    <property type="term" value="C:nucleus"/>
    <property type="evidence" value="ECO:0007669"/>
    <property type="project" value="TreeGrafter"/>
</dbReference>
<keyword evidence="7" id="KW-1185">Reference proteome</keyword>
<dbReference type="PANTHER" id="PTHR45931:SF3">
    <property type="entry name" value="RING ZINC FINGER-CONTAINING PROTEIN"/>
    <property type="match status" value="1"/>
</dbReference>
<dbReference type="GO" id="GO:0061630">
    <property type="term" value="F:ubiquitin protein ligase activity"/>
    <property type="evidence" value="ECO:0007669"/>
    <property type="project" value="TreeGrafter"/>
</dbReference>
<evidence type="ECO:0000256" key="4">
    <source>
        <dbReference type="PROSITE-ProRule" id="PRU00175"/>
    </source>
</evidence>
<dbReference type="EMBL" id="SWFS01000055">
    <property type="protein sequence ID" value="KAA8917192.1"/>
    <property type="molecule type" value="Genomic_DNA"/>
</dbReference>
<feature type="domain" description="RING-type" evidence="5">
    <location>
        <begin position="126"/>
        <end position="171"/>
    </location>
</feature>
<dbReference type="InterPro" id="IPR051834">
    <property type="entry name" value="RING_finger_E3_ligase"/>
</dbReference>
<reference evidence="6" key="1">
    <citation type="journal article" date="2019" name="G3 (Bethesda)">
        <title>Genome Assemblies of Two Rare Opportunistic Yeast Pathogens: Diutina rugosa (syn. Candida rugosa) and Trichomonascus ciferrii (syn. Candida ciferrii).</title>
        <authorList>
            <person name="Mixao V."/>
            <person name="Saus E."/>
            <person name="Hansen A.P."/>
            <person name="Lass-Florl C."/>
            <person name="Gabaldon T."/>
        </authorList>
    </citation>
    <scope>NUCLEOTIDE SEQUENCE</scope>
    <source>
        <strain evidence="6">CBS 4856</strain>
    </source>
</reference>
<sequence>MKVSGAADGDVVKRLTFGYLDDHNVNLTERGATQNSHSRNTLAQHLNDFFSNPSGDPSRDIGGPRSAYMSLASALEVLHESPLLDQLISQLQTEAGQGAQPQGVPQSFLDGLDRVPKKKLKESDSCPICATSYLEDEHPLVVQLPCNAAHHFDLECIGPWLKLHSTCPLCRKNLLEKNELPEYEDSEEEFDDTYG</sequence>
<organism evidence="6 7">
    <name type="scientific">Trichomonascus ciferrii</name>
    <dbReference type="NCBI Taxonomy" id="44093"/>
    <lineage>
        <taxon>Eukaryota</taxon>
        <taxon>Fungi</taxon>
        <taxon>Dikarya</taxon>
        <taxon>Ascomycota</taxon>
        <taxon>Saccharomycotina</taxon>
        <taxon>Dipodascomycetes</taxon>
        <taxon>Dipodascales</taxon>
        <taxon>Trichomonascaceae</taxon>
        <taxon>Trichomonascus</taxon>
        <taxon>Trichomonascus ciferrii complex</taxon>
    </lineage>
</organism>
<evidence type="ECO:0000256" key="1">
    <source>
        <dbReference type="ARBA" id="ARBA00022723"/>
    </source>
</evidence>
<evidence type="ECO:0000313" key="7">
    <source>
        <dbReference type="Proteomes" id="UP000761534"/>
    </source>
</evidence>
<dbReference type="AlphaFoldDB" id="A0A642VAQ2"/>
<dbReference type="Gene3D" id="3.30.40.10">
    <property type="entry name" value="Zinc/RING finger domain, C3HC4 (zinc finger)"/>
    <property type="match status" value="1"/>
</dbReference>
<dbReference type="GO" id="GO:0008270">
    <property type="term" value="F:zinc ion binding"/>
    <property type="evidence" value="ECO:0007669"/>
    <property type="project" value="UniProtKB-KW"/>
</dbReference>
<evidence type="ECO:0000256" key="2">
    <source>
        <dbReference type="ARBA" id="ARBA00022771"/>
    </source>
</evidence>
<name>A0A642VAQ2_9ASCO</name>
<evidence type="ECO:0000256" key="3">
    <source>
        <dbReference type="ARBA" id="ARBA00022833"/>
    </source>
</evidence>
<dbReference type="GO" id="GO:0006511">
    <property type="term" value="P:ubiquitin-dependent protein catabolic process"/>
    <property type="evidence" value="ECO:0007669"/>
    <property type="project" value="TreeGrafter"/>
</dbReference>
<evidence type="ECO:0000313" key="6">
    <source>
        <dbReference type="EMBL" id="KAA8917192.1"/>
    </source>
</evidence>
<evidence type="ECO:0000259" key="5">
    <source>
        <dbReference type="PROSITE" id="PS50089"/>
    </source>
</evidence>
<dbReference type="Proteomes" id="UP000761534">
    <property type="component" value="Unassembled WGS sequence"/>
</dbReference>
<keyword evidence="2 4" id="KW-0863">Zinc-finger</keyword>
<dbReference type="OrthoDB" id="8062037at2759"/>
<keyword evidence="1" id="KW-0479">Metal-binding</keyword>
<dbReference type="Pfam" id="PF13639">
    <property type="entry name" value="zf-RING_2"/>
    <property type="match status" value="1"/>
</dbReference>
<dbReference type="InterPro" id="IPR013083">
    <property type="entry name" value="Znf_RING/FYVE/PHD"/>
</dbReference>
<protein>
    <recommendedName>
        <fullName evidence="5">RING-type domain-containing protein</fullName>
    </recommendedName>
</protein>
<dbReference type="VEuPathDB" id="FungiDB:TRICI_000643"/>